<feature type="domain" description="HTH gntR-type" evidence="4">
    <location>
        <begin position="11"/>
        <end position="79"/>
    </location>
</feature>
<dbReference type="SMART" id="SM00345">
    <property type="entry name" value="HTH_GNTR"/>
    <property type="match status" value="1"/>
</dbReference>
<dbReference type="Gene3D" id="1.10.10.10">
    <property type="entry name" value="Winged helix-like DNA-binding domain superfamily/Winged helix DNA-binding domain"/>
    <property type="match status" value="1"/>
</dbReference>
<reference evidence="5" key="1">
    <citation type="journal article" date="2013" name="Extremophiles">
        <title>Proteinivorax tanatarense gen. nov., sp. nov., an anaerobic, haloalkaliphilic, proteolytic bacterium isolated from a decaying algal bloom, and proposal of Proteinivoraceae fam. nov.</title>
        <authorList>
            <person name="Kevbrin V."/>
            <person name="Boltyanskaya Y."/>
            <person name="Zhilina T."/>
            <person name="Kolganova T."/>
            <person name="Lavrentjeva E."/>
            <person name="Kuznetsov B."/>
        </authorList>
    </citation>
    <scope>NUCLEOTIDE SEQUENCE</scope>
    <source>
        <strain evidence="5">Z-910T</strain>
    </source>
</reference>
<dbReference type="InterPro" id="IPR036390">
    <property type="entry name" value="WH_DNA-bd_sf"/>
</dbReference>
<dbReference type="GO" id="GO:0003700">
    <property type="term" value="F:DNA-binding transcription factor activity"/>
    <property type="evidence" value="ECO:0007669"/>
    <property type="project" value="InterPro"/>
</dbReference>
<evidence type="ECO:0000313" key="5">
    <source>
        <dbReference type="EMBL" id="XBX75530.1"/>
    </source>
</evidence>
<dbReference type="SUPFAM" id="SSF46785">
    <property type="entry name" value="Winged helix' DNA-binding domain"/>
    <property type="match status" value="1"/>
</dbReference>
<sequence>MDIIISNTSSQPIYLQIADQIKRQILKGEIEHGFYLPSIRMLAKELQVSVITTKNGYQVLEKEGLIKSVKGRGFYVSAQKEDLLQDIKIKSVEKKLEDVVEEAKELNIPLEEVVEMLKLLY</sequence>
<evidence type="ECO:0000259" key="4">
    <source>
        <dbReference type="PROSITE" id="PS50949"/>
    </source>
</evidence>
<dbReference type="PANTHER" id="PTHR38445:SF7">
    <property type="entry name" value="GNTR-FAMILY TRANSCRIPTIONAL REGULATOR"/>
    <property type="match status" value="1"/>
</dbReference>
<dbReference type="GO" id="GO:0003677">
    <property type="term" value="F:DNA binding"/>
    <property type="evidence" value="ECO:0007669"/>
    <property type="project" value="UniProtKB-KW"/>
</dbReference>
<dbReference type="PROSITE" id="PS50949">
    <property type="entry name" value="HTH_GNTR"/>
    <property type="match status" value="1"/>
</dbReference>
<dbReference type="EMBL" id="CP158367">
    <property type="protein sequence ID" value="XBX75530.1"/>
    <property type="molecule type" value="Genomic_DNA"/>
</dbReference>
<evidence type="ECO:0000256" key="1">
    <source>
        <dbReference type="ARBA" id="ARBA00023015"/>
    </source>
</evidence>
<keyword evidence="3" id="KW-0804">Transcription</keyword>
<reference evidence="5" key="2">
    <citation type="submission" date="2024-06" db="EMBL/GenBank/DDBJ databases">
        <authorList>
            <person name="Petrova K.O."/>
            <person name="Toshchakov S.V."/>
            <person name="Boltjanskaja Y.V."/>
            <person name="Kevbrin V."/>
        </authorList>
    </citation>
    <scope>NUCLEOTIDE SEQUENCE</scope>
    <source>
        <strain evidence="5">Z-910T</strain>
    </source>
</reference>
<dbReference type="AlphaFoldDB" id="A0AAU7VNB1"/>
<keyword evidence="1" id="KW-0805">Transcription regulation</keyword>
<evidence type="ECO:0000256" key="3">
    <source>
        <dbReference type="ARBA" id="ARBA00023163"/>
    </source>
</evidence>
<dbReference type="InterPro" id="IPR000524">
    <property type="entry name" value="Tscrpt_reg_HTH_GntR"/>
</dbReference>
<dbReference type="Pfam" id="PF00392">
    <property type="entry name" value="GntR"/>
    <property type="match status" value="1"/>
</dbReference>
<gene>
    <name evidence="5" type="ORF">PRVXT_000666</name>
</gene>
<dbReference type="CDD" id="cd07377">
    <property type="entry name" value="WHTH_GntR"/>
    <property type="match status" value="1"/>
</dbReference>
<protein>
    <submittedName>
        <fullName evidence="5">GntR family transcriptional regulator</fullName>
    </submittedName>
</protein>
<organism evidence="5">
    <name type="scientific">Proteinivorax tanatarense</name>
    <dbReference type="NCBI Taxonomy" id="1260629"/>
    <lineage>
        <taxon>Bacteria</taxon>
        <taxon>Bacillati</taxon>
        <taxon>Bacillota</taxon>
        <taxon>Clostridia</taxon>
        <taxon>Eubacteriales</taxon>
        <taxon>Proteinivoracaceae</taxon>
        <taxon>Proteinivorax</taxon>
    </lineage>
</organism>
<dbReference type="PANTHER" id="PTHR38445">
    <property type="entry name" value="HTH-TYPE TRANSCRIPTIONAL REPRESSOR YTRA"/>
    <property type="match status" value="1"/>
</dbReference>
<accession>A0AAU7VNB1</accession>
<name>A0AAU7VNB1_9FIRM</name>
<proteinExistence type="predicted"/>
<evidence type="ECO:0000256" key="2">
    <source>
        <dbReference type="ARBA" id="ARBA00023125"/>
    </source>
</evidence>
<dbReference type="InterPro" id="IPR036388">
    <property type="entry name" value="WH-like_DNA-bd_sf"/>
</dbReference>
<dbReference type="RefSeq" id="WP_350344274.1">
    <property type="nucleotide sequence ID" value="NZ_CP158367.1"/>
</dbReference>
<keyword evidence="2" id="KW-0238">DNA-binding</keyword>